<reference evidence="3" key="2">
    <citation type="journal article" date="2006" name="J. Bacteriol.">
        <title>Sequence analysis of the lactococcal plasmid pNP40: a mobile replicon for coping with environmental hazards.</title>
        <authorList>
            <person name="O'Driscoll J."/>
            <person name="Glynn F."/>
            <person name="Fitzgerald G.F."/>
            <person name="van Sinderen D."/>
        </authorList>
    </citation>
    <scope>NUCLEOTIDE SEQUENCE</scope>
    <source>
        <plasmid evidence="3">pNP40</plasmid>
    </source>
</reference>
<proteinExistence type="predicted"/>
<protein>
    <submittedName>
        <fullName evidence="3">ORF32</fullName>
    </submittedName>
</protein>
<reference evidence="3" key="1">
    <citation type="journal article" date="2004" name="Appl. Environ. Microbiol.">
        <title>Lactococcal plasmid pNP40 encodes a novel, temperature-sensitive restriction-modification system.</title>
        <authorList>
            <person name="O'Driscoll J."/>
            <person name="Glynn F."/>
            <person name="Cahalane O."/>
            <person name="O'Connell-Motherway M."/>
            <person name="Fitzgerald G.F."/>
            <person name="Van Sinderen D."/>
        </authorList>
    </citation>
    <scope>NUCLEOTIDE SEQUENCE</scope>
    <source>
        <plasmid evidence="3">pNP40</plasmid>
    </source>
</reference>
<organism evidence="3">
    <name type="scientific">Lactococcus lactis</name>
    <dbReference type="NCBI Taxonomy" id="1358"/>
    <lineage>
        <taxon>Bacteria</taxon>
        <taxon>Bacillati</taxon>
        <taxon>Bacillota</taxon>
        <taxon>Bacilli</taxon>
        <taxon>Lactobacillales</taxon>
        <taxon>Streptococcaceae</taxon>
        <taxon>Lactococcus</taxon>
    </lineage>
</organism>
<dbReference type="RefSeq" id="WP_012477760.1">
    <property type="nucleotide sequence ID" value="NZ_JAPMIC010000020.1"/>
</dbReference>
<feature type="region of interest" description="Disordered" evidence="1">
    <location>
        <begin position="155"/>
        <end position="181"/>
    </location>
</feature>
<keyword evidence="3" id="KW-0614">Plasmid</keyword>
<keyword evidence="2" id="KW-0812">Transmembrane</keyword>
<evidence type="ECO:0000313" key="3">
    <source>
        <dbReference type="EMBL" id="ABG00314.1"/>
    </source>
</evidence>
<accession>Q0GU11</accession>
<dbReference type="AlphaFoldDB" id="Q0GU11"/>
<geneLocation type="plasmid" evidence="3">
    <name>pNP40</name>
</geneLocation>
<feature type="compositionally biased region" description="Basic and acidic residues" evidence="1">
    <location>
        <begin position="155"/>
        <end position="166"/>
    </location>
</feature>
<evidence type="ECO:0000256" key="1">
    <source>
        <dbReference type="SAM" id="MobiDB-lite"/>
    </source>
</evidence>
<feature type="transmembrane region" description="Helical" evidence="2">
    <location>
        <begin position="55"/>
        <end position="76"/>
    </location>
</feature>
<dbReference type="EMBL" id="DQ534432">
    <property type="protein sequence ID" value="ABG00314.1"/>
    <property type="molecule type" value="Genomic_DNA"/>
</dbReference>
<sequence>MTQELYCNNCGSLNDLENIFCSECGVYLNKGMVPPTKPEKTRNNKIKHSKSIKKLILFCGACLIVLASGTSSLVIYHNEQIKNQKKMDLKTALSNHSQKQKSSNLSSYKNLQNLAVTAVDKACTTKSSEDIYSAQEAAKKLDSEDRSALSERLKNLTDQISKESSEKTTTMSSQEQTAQTPNLKTKYKVAGNSLIFYPNPVGQADGVYRIDTENDDGTVNIGTWRPYKQVGNNIYDSTNGVSISDDDINAGEQNAVFQTQGIFNITIDTQSGNIQIGGATFVPEN</sequence>
<keyword evidence="2" id="KW-0472">Membrane</keyword>
<evidence type="ECO:0000256" key="2">
    <source>
        <dbReference type="SAM" id="Phobius"/>
    </source>
</evidence>
<feature type="compositionally biased region" description="Low complexity" evidence="1">
    <location>
        <begin position="167"/>
        <end position="177"/>
    </location>
</feature>
<keyword evidence="2" id="KW-1133">Transmembrane helix</keyword>
<name>Q0GU11_9LACT</name>